<feature type="signal peptide" evidence="1">
    <location>
        <begin position="1"/>
        <end position="19"/>
    </location>
</feature>
<reference evidence="3 4" key="1">
    <citation type="submission" date="2014-09" db="EMBL/GenBank/DDBJ databases">
        <title>Alistipes sp. 627, sp. nov., a novel member of the family Rikenellaceae isolated from human faeces.</title>
        <authorList>
            <person name="Shkoporov A.N."/>
            <person name="Chaplin A.V."/>
            <person name="Motuzova O.V."/>
            <person name="Kafarskaia L.I."/>
            <person name="Khokhlova E.V."/>
            <person name="Efimov B.A."/>
        </authorList>
    </citation>
    <scope>NUCLEOTIDE SEQUENCE [LARGE SCALE GENOMIC DNA]</scope>
    <source>
        <strain evidence="3 4">627</strain>
    </source>
</reference>
<dbReference type="Pfam" id="PF14302">
    <property type="entry name" value="DUF4377"/>
    <property type="match status" value="1"/>
</dbReference>
<dbReference type="PROSITE" id="PS51257">
    <property type="entry name" value="PROKAR_LIPOPROTEIN"/>
    <property type="match status" value="1"/>
</dbReference>
<organism evidence="3 4">
    <name type="scientific">Alistipes inops</name>
    <dbReference type="NCBI Taxonomy" id="1501391"/>
    <lineage>
        <taxon>Bacteria</taxon>
        <taxon>Pseudomonadati</taxon>
        <taxon>Bacteroidota</taxon>
        <taxon>Bacteroidia</taxon>
        <taxon>Bacteroidales</taxon>
        <taxon>Rikenellaceae</taxon>
        <taxon>Alistipes</taxon>
    </lineage>
</organism>
<keyword evidence="4" id="KW-1185">Reference proteome</keyword>
<comment type="caution">
    <text evidence="3">The sequence shown here is derived from an EMBL/GenBank/DDBJ whole genome shotgun (WGS) entry which is preliminary data.</text>
</comment>
<evidence type="ECO:0000256" key="1">
    <source>
        <dbReference type="SAM" id="SignalP"/>
    </source>
</evidence>
<evidence type="ECO:0000313" key="4">
    <source>
        <dbReference type="Proteomes" id="UP000030889"/>
    </source>
</evidence>
<feature type="chain" id="PRO_5046854457" description="DUF4377 domain-containing protein" evidence="1">
    <location>
        <begin position="20"/>
        <end position="128"/>
    </location>
</feature>
<feature type="domain" description="DUF4377" evidence="2">
    <location>
        <begin position="60"/>
        <end position="116"/>
    </location>
</feature>
<gene>
    <name evidence="3" type="ORF">LG35_09320</name>
</gene>
<name>A0ABR4YH29_9BACT</name>
<dbReference type="Proteomes" id="UP000030889">
    <property type="component" value="Unassembled WGS sequence"/>
</dbReference>
<dbReference type="InterPro" id="IPR025485">
    <property type="entry name" value="DUF4377"/>
</dbReference>
<accession>A0ABR4YH29</accession>
<evidence type="ECO:0000313" key="3">
    <source>
        <dbReference type="EMBL" id="KHE41061.1"/>
    </source>
</evidence>
<proteinExistence type="predicted"/>
<dbReference type="EMBL" id="JRGF01000016">
    <property type="protein sequence ID" value="KHE41061.1"/>
    <property type="molecule type" value="Genomic_DNA"/>
</dbReference>
<keyword evidence="1" id="KW-0732">Signal</keyword>
<dbReference type="RefSeq" id="WP_035474216.1">
    <property type="nucleotide sequence ID" value="NZ_JRGF01000016.1"/>
</dbReference>
<sequence>MKKYLFAMLGALFVFTACTTGKPENDGNKTTEEENDYITMYVASEVSSRKFPFLGGPSYIVKFAEDGQWQLLGTSLLQFTFEQGYECTIHVEKKMTDPSLADNPAWVYVCREVLTKEKKDSVIPENLL</sequence>
<protein>
    <recommendedName>
        <fullName evidence="2">DUF4377 domain-containing protein</fullName>
    </recommendedName>
</protein>
<evidence type="ECO:0000259" key="2">
    <source>
        <dbReference type="Pfam" id="PF14302"/>
    </source>
</evidence>